<proteinExistence type="inferred from homology"/>
<evidence type="ECO:0000256" key="2">
    <source>
        <dbReference type="ARBA" id="ARBA00006171"/>
    </source>
</evidence>
<dbReference type="InterPro" id="IPR023198">
    <property type="entry name" value="PGP-like_dom2"/>
</dbReference>
<dbReference type="InterPro" id="IPR006439">
    <property type="entry name" value="HAD-SF_hydro_IA"/>
</dbReference>
<evidence type="ECO:0000256" key="4">
    <source>
        <dbReference type="ARBA" id="ARBA00022842"/>
    </source>
</evidence>
<dbReference type="PANTHER" id="PTHR46193:SF18">
    <property type="entry name" value="HEXITOL PHOSPHATASE B"/>
    <property type="match status" value="1"/>
</dbReference>
<dbReference type="OrthoDB" id="9797743at2"/>
<comment type="similarity">
    <text evidence="2">Belongs to the HAD-like hydrolase superfamily. CbbY/CbbZ/Gph/YieH family.</text>
</comment>
<dbReference type="InterPro" id="IPR023214">
    <property type="entry name" value="HAD_sf"/>
</dbReference>
<dbReference type="InterPro" id="IPR051600">
    <property type="entry name" value="Beta-PGM-like"/>
</dbReference>
<dbReference type="EMBL" id="RWIS01000008">
    <property type="protein sequence ID" value="RSK31823.1"/>
    <property type="molecule type" value="Genomic_DNA"/>
</dbReference>
<organism evidence="6 7">
    <name type="scientific">Hymenobacter metallilatus</name>
    <dbReference type="NCBI Taxonomy" id="2493666"/>
    <lineage>
        <taxon>Bacteria</taxon>
        <taxon>Pseudomonadati</taxon>
        <taxon>Bacteroidota</taxon>
        <taxon>Cytophagia</taxon>
        <taxon>Cytophagales</taxon>
        <taxon>Hymenobacteraceae</taxon>
        <taxon>Hymenobacter</taxon>
    </lineage>
</organism>
<dbReference type="CDD" id="cd16423">
    <property type="entry name" value="HAD_BPGM-like"/>
    <property type="match status" value="1"/>
</dbReference>
<evidence type="ECO:0000256" key="5">
    <source>
        <dbReference type="ARBA" id="ARBA00023277"/>
    </source>
</evidence>
<accession>A0A3R9MHW3</accession>
<dbReference type="AlphaFoldDB" id="A0A3R9MHW3"/>
<dbReference type="RefSeq" id="WP_125431171.1">
    <property type="nucleotide sequence ID" value="NZ_RWIS01000008.1"/>
</dbReference>
<reference evidence="6 7" key="1">
    <citation type="submission" date="2018-12" db="EMBL/GenBank/DDBJ databases">
        <authorList>
            <person name="Feng G."/>
            <person name="Zhu H."/>
        </authorList>
    </citation>
    <scope>NUCLEOTIDE SEQUENCE [LARGE SCALE GENOMIC DNA]</scope>
    <source>
        <strain evidence="6 7">9PBR-2</strain>
    </source>
</reference>
<dbReference type="SFLD" id="SFLDS00003">
    <property type="entry name" value="Haloacid_Dehalogenase"/>
    <property type="match status" value="1"/>
</dbReference>
<evidence type="ECO:0000313" key="7">
    <source>
        <dbReference type="Proteomes" id="UP000280066"/>
    </source>
</evidence>
<keyword evidence="6" id="KW-0378">Hydrolase</keyword>
<dbReference type="GO" id="GO:0046872">
    <property type="term" value="F:metal ion binding"/>
    <property type="evidence" value="ECO:0007669"/>
    <property type="project" value="UniProtKB-KW"/>
</dbReference>
<dbReference type="Proteomes" id="UP000280066">
    <property type="component" value="Unassembled WGS sequence"/>
</dbReference>
<dbReference type="Gene3D" id="3.40.50.1000">
    <property type="entry name" value="HAD superfamily/HAD-like"/>
    <property type="match status" value="1"/>
</dbReference>
<comment type="cofactor">
    <cofactor evidence="1">
        <name>Mg(2+)</name>
        <dbReference type="ChEBI" id="CHEBI:18420"/>
    </cofactor>
</comment>
<sequence>MVRTVIFDMDGVIVDTEPVHRYAYYRHFEELGIEVPDAEYATFTGRSTKNVYQHLKDKHGLEPAVDELVLMKREFFNRAFDEKPDLELLDGVRTLIEDLHRHHLQLILASSASRSTIDRVMRRFALGSYFSHLVSGEDFPRSKPDPAIFEHAASLSEAPKSQCVVIEDSSNGVSAAKAAGIYCIGYNSEHSPLQDLSHADLVVAHFRELTAERIATLEMGPARTV</sequence>
<dbReference type="PANTHER" id="PTHR46193">
    <property type="entry name" value="6-PHOSPHOGLUCONATE PHOSPHATASE"/>
    <property type="match status" value="1"/>
</dbReference>
<gene>
    <name evidence="6" type="ORF">EI290_13470</name>
</gene>
<keyword evidence="7" id="KW-1185">Reference proteome</keyword>
<dbReference type="GO" id="GO:0016787">
    <property type="term" value="F:hydrolase activity"/>
    <property type="evidence" value="ECO:0007669"/>
    <property type="project" value="UniProtKB-KW"/>
</dbReference>
<evidence type="ECO:0000256" key="1">
    <source>
        <dbReference type="ARBA" id="ARBA00001946"/>
    </source>
</evidence>
<dbReference type="Pfam" id="PF13419">
    <property type="entry name" value="HAD_2"/>
    <property type="match status" value="1"/>
</dbReference>
<dbReference type="InterPro" id="IPR036412">
    <property type="entry name" value="HAD-like_sf"/>
</dbReference>
<name>A0A3R9MHW3_9BACT</name>
<dbReference type="PRINTS" id="PR00413">
    <property type="entry name" value="HADHALOGNASE"/>
</dbReference>
<keyword evidence="5" id="KW-0119">Carbohydrate metabolism</keyword>
<dbReference type="SFLD" id="SFLDG01129">
    <property type="entry name" value="C1.5:_HAD__Beta-PGM__Phosphata"/>
    <property type="match status" value="1"/>
</dbReference>
<dbReference type="SUPFAM" id="SSF56784">
    <property type="entry name" value="HAD-like"/>
    <property type="match status" value="1"/>
</dbReference>
<dbReference type="InterPro" id="IPR041492">
    <property type="entry name" value="HAD_2"/>
</dbReference>
<keyword evidence="4" id="KW-0460">Magnesium</keyword>
<dbReference type="Gene3D" id="1.10.150.240">
    <property type="entry name" value="Putative phosphatase, domain 2"/>
    <property type="match status" value="1"/>
</dbReference>
<evidence type="ECO:0000313" key="6">
    <source>
        <dbReference type="EMBL" id="RSK31823.1"/>
    </source>
</evidence>
<evidence type="ECO:0000256" key="3">
    <source>
        <dbReference type="ARBA" id="ARBA00022723"/>
    </source>
</evidence>
<keyword evidence="3" id="KW-0479">Metal-binding</keyword>
<dbReference type="NCBIfam" id="TIGR01509">
    <property type="entry name" value="HAD-SF-IA-v3"/>
    <property type="match status" value="1"/>
</dbReference>
<protein>
    <submittedName>
        <fullName evidence="6">HAD family hydrolase</fullName>
    </submittedName>
</protein>
<comment type="caution">
    <text evidence="6">The sequence shown here is derived from an EMBL/GenBank/DDBJ whole genome shotgun (WGS) entry which is preliminary data.</text>
</comment>
<dbReference type="SFLD" id="SFLDG01135">
    <property type="entry name" value="C1.5.6:_HAD__Beta-PGM__Phospha"/>
    <property type="match status" value="1"/>
</dbReference>
<dbReference type="NCBIfam" id="TIGR01549">
    <property type="entry name" value="HAD-SF-IA-v1"/>
    <property type="match status" value="1"/>
</dbReference>